<protein>
    <submittedName>
        <fullName evidence="2">Uncharacterized protein</fullName>
    </submittedName>
</protein>
<dbReference type="HOGENOM" id="CLU_041850_0_0_1"/>
<name>A0A0D9XSR3_9ORYZ</name>
<evidence type="ECO:0000313" key="3">
    <source>
        <dbReference type="Proteomes" id="UP000032180"/>
    </source>
</evidence>
<feature type="coiled-coil region" evidence="1">
    <location>
        <begin position="39"/>
        <end position="84"/>
    </location>
</feature>
<keyword evidence="3" id="KW-1185">Reference proteome</keyword>
<reference evidence="2" key="3">
    <citation type="submission" date="2015-04" db="UniProtKB">
        <authorList>
            <consortium name="EnsemblPlants"/>
        </authorList>
    </citation>
    <scope>IDENTIFICATION</scope>
</reference>
<evidence type="ECO:0000256" key="1">
    <source>
        <dbReference type="SAM" id="Coils"/>
    </source>
</evidence>
<evidence type="ECO:0000313" key="2">
    <source>
        <dbReference type="EnsemblPlants" id="LPERR11G12610.1"/>
    </source>
</evidence>
<dbReference type="AlphaFoldDB" id="A0A0D9XSR3"/>
<keyword evidence="1" id="KW-0175">Coiled coil</keyword>
<dbReference type="EnsemblPlants" id="LPERR11G12610.1">
    <property type="protein sequence ID" value="LPERR11G12610.1"/>
    <property type="gene ID" value="LPERR11G12610"/>
</dbReference>
<sequence length="230" mass="24557">MVTDDTLYERGGRDAANAHAERVHLEQLQAEASSAIIGATAAQEEIKRAEAARLQAELDLSEARAELAREREGASKLAQQLQSAQSALSASDQELRTSRSTLEDTKKVLVQLNTRAVTAARSLVQAFATIGGETPVGREGGQVYGECGCRSVSSSSAVGYGSWCSWATMRLLLLLLCSKSCTHIGPSVRYSPDDVTGVISADPDANSSKRDADDFAAKMWPAMGHDAAWR</sequence>
<proteinExistence type="predicted"/>
<reference evidence="2 3" key="1">
    <citation type="submission" date="2012-08" db="EMBL/GenBank/DDBJ databases">
        <title>Oryza genome evolution.</title>
        <authorList>
            <person name="Wing R.A."/>
        </authorList>
    </citation>
    <scope>NUCLEOTIDE SEQUENCE</scope>
</reference>
<dbReference type="Proteomes" id="UP000032180">
    <property type="component" value="Chromosome 11"/>
</dbReference>
<reference evidence="3" key="2">
    <citation type="submission" date="2013-12" db="EMBL/GenBank/DDBJ databases">
        <authorList>
            <person name="Yu Y."/>
            <person name="Lee S."/>
            <person name="de Baynast K."/>
            <person name="Wissotski M."/>
            <person name="Liu L."/>
            <person name="Talag J."/>
            <person name="Goicoechea J."/>
            <person name="Angelova A."/>
            <person name="Jetty R."/>
            <person name="Kudrna D."/>
            <person name="Golser W."/>
            <person name="Rivera L."/>
            <person name="Zhang J."/>
            <person name="Wing R."/>
        </authorList>
    </citation>
    <scope>NUCLEOTIDE SEQUENCE</scope>
</reference>
<accession>A0A0D9XSR3</accession>
<dbReference type="Gramene" id="LPERR11G12610.1">
    <property type="protein sequence ID" value="LPERR11G12610.1"/>
    <property type="gene ID" value="LPERR11G12610"/>
</dbReference>
<organism evidence="2 3">
    <name type="scientific">Leersia perrieri</name>
    <dbReference type="NCBI Taxonomy" id="77586"/>
    <lineage>
        <taxon>Eukaryota</taxon>
        <taxon>Viridiplantae</taxon>
        <taxon>Streptophyta</taxon>
        <taxon>Embryophyta</taxon>
        <taxon>Tracheophyta</taxon>
        <taxon>Spermatophyta</taxon>
        <taxon>Magnoliopsida</taxon>
        <taxon>Liliopsida</taxon>
        <taxon>Poales</taxon>
        <taxon>Poaceae</taxon>
        <taxon>BOP clade</taxon>
        <taxon>Oryzoideae</taxon>
        <taxon>Oryzeae</taxon>
        <taxon>Oryzinae</taxon>
        <taxon>Leersia</taxon>
    </lineage>
</organism>